<dbReference type="OrthoDB" id="9792148at2"/>
<dbReference type="InterPro" id="IPR025736">
    <property type="entry name" value="PucR_C-HTH_dom"/>
</dbReference>
<dbReference type="EMBL" id="JMKI01000016">
    <property type="protein sequence ID" value="KEJ92775.1"/>
    <property type="molecule type" value="Genomic_DNA"/>
</dbReference>
<dbReference type="PANTHER" id="PTHR33744:SF15">
    <property type="entry name" value="CARBOHYDRATE DIACID REGULATOR"/>
    <property type="match status" value="1"/>
</dbReference>
<dbReference type="Proteomes" id="UP000027665">
    <property type="component" value="Unassembled WGS sequence"/>
</dbReference>
<dbReference type="AlphaFoldDB" id="A0A073IT69"/>
<comment type="caution">
    <text evidence="5">The sequence shown here is derived from an EMBL/GenBank/DDBJ whole genome shotgun (WGS) entry which is preliminary data.</text>
</comment>
<dbReference type="InterPro" id="IPR042070">
    <property type="entry name" value="PucR_C-HTH_sf"/>
</dbReference>
<evidence type="ECO:0008006" key="7">
    <source>
        <dbReference type="Google" id="ProtNLM"/>
    </source>
</evidence>
<reference evidence="5 6" key="1">
    <citation type="submission" date="2014-04" db="EMBL/GenBank/DDBJ databases">
        <title>Draft Genome Sequence of Synergistes jonesii.</title>
        <authorList>
            <person name="Coil D.A."/>
            <person name="Eisen J.A."/>
            <person name="Holland-Moritz H.E."/>
        </authorList>
    </citation>
    <scope>NUCLEOTIDE SEQUENCE [LARGE SCALE GENOMIC DNA]</scope>
    <source>
        <strain evidence="5 6">78-1</strain>
    </source>
</reference>
<dbReference type="eggNOG" id="COG3835">
    <property type="taxonomic scope" value="Bacteria"/>
</dbReference>
<name>A0A073IT69_9BACT</name>
<feature type="domain" description="Putative sugar diacid recognition" evidence="2">
    <location>
        <begin position="8"/>
        <end position="136"/>
    </location>
</feature>
<dbReference type="Pfam" id="PF17853">
    <property type="entry name" value="GGDEF_2"/>
    <property type="match status" value="1"/>
</dbReference>
<dbReference type="InterPro" id="IPR051448">
    <property type="entry name" value="CdaR-like_regulators"/>
</dbReference>
<dbReference type="Pfam" id="PF05651">
    <property type="entry name" value="Diacid_rec"/>
    <property type="match status" value="1"/>
</dbReference>
<feature type="domain" description="PucR C-terminal helix-turn-helix" evidence="3">
    <location>
        <begin position="342"/>
        <end position="397"/>
    </location>
</feature>
<feature type="domain" description="CdaR GGDEF-like" evidence="4">
    <location>
        <begin position="148"/>
        <end position="289"/>
    </location>
</feature>
<organism evidence="5 6">
    <name type="scientific">Synergistes jonesii</name>
    <dbReference type="NCBI Taxonomy" id="2754"/>
    <lineage>
        <taxon>Bacteria</taxon>
        <taxon>Thermotogati</taxon>
        <taxon>Synergistota</taxon>
        <taxon>Synergistia</taxon>
        <taxon>Synergistales</taxon>
        <taxon>Synergistaceae</taxon>
        <taxon>Synergistes</taxon>
    </lineage>
</organism>
<keyword evidence="6" id="KW-1185">Reference proteome</keyword>
<evidence type="ECO:0000313" key="5">
    <source>
        <dbReference type="EMBL" id="KEJ92775.1"/>
    </source>
</evidence>
<dbReference type="STRING" id="2754.EH55_00935"/>
<dbReference type="Gene3D" id="1.10.10.2840">
    <property type="entry name" value="PucR C-terminal helix-turn-helix domain"/>
    <property type="match status" value="1"/>
</dbReference>
<dbReference type="GeneID" id="90983109"/>
<proteinExistence type="inferred from homology"/>
<dbReference type="InterPro" id="IPR041522">
    <property type="entry name" value="CdaR_GGDEF"/>
</dbReference>
<accession>A0A073IT69</accession>
<evidence type="ECO:0000313" key="6">
    <source>
        <dbReference type="Proteomes" id="UP000027665"/>
    </source>
</evidence>
<comment type="similarity">
    <text evidence="1">Belongs to the CdaR family.</text>
</comment>
<dbReference type="PANTHER" id="PTHR33744">
    <property type="entry name" value="CARBOHYDRATE DIACID REGULATOR"/>
    <property type="match status" value="1"/>
</dbReference>
<evidence type="ECO:0000259" key="2">
    <source>
        <dbReference type="Pfam" id="PF05651"/>
    </source>
</evidence>
<dbReference type="Pfam" id="PF13556">
    <property type="entry name" value="HTH_30"/>
    <property type="match status" value="1"/>
</dbReference>
<evidence type="ECO:0000259" key="4">
    <source>
        <dbReference type="Pfam" id="PF17853"/>
    </source>
</evidence>
<evidence type="ECO:0000259" key="3">
    <source>
        <dbReference type="Pfam" id="PF13556"/>
    </source>
</evidence>
<dbReference type="RefSeq" id="WP_037975068.1">
    <property type="nucleotide sequence ID" value="NZ_CAMETI010000043.1"/>
</dbReference>
<sequence>MFTDVLTQFAQEIVENTEAIIGHNVTITDKNGIIIGVTNKKRIGTLHASSFSVIQNDTAEGLYEEEAKAIGVLEGVCLPIHLGKETIGTVSVAGRPDEVDKYGHLVQKEVELFLREKSLTEISKLKENALCNLVNQILTFKPDDVNTDIIVSYAKSLGYNFENAKIIILIDINHFSDIVNNIHRSERYSHEAELRVQTIKLTILSVLRGIFINPQDIVINIASDKYVALLDLSGRLNKDIKAYVEERTETVFNEMSRLGYSAIVGIGSVSPNIAGLADSYRSACKAISIGNKVKRKSGIYNIENYEIEDLFLSLNRDTVKKYINHVLGSLINSPIWDKETEKTLREVLKNPCRPGYISKNLGIHRNSLYYRIEKIEEFSGINLKDQNDFTKIKIALILYDLFSAMKD</sequence>
<dbReference type="InterPro" id="IPR008599">
    <property type="entry name" value="Diacid_rec"/>
</dbReference>
<protein>
    <recommendedName>
        <fullName evidence="7">GGDEF domain-containing protein</fullName>
    </recommendedName>
</protein>
<gene>
    <name evidence="5" type="ORF">EH55_00935</name>
</gene>
<evidence type="ECO:0000256" key="1">
    <source>
        <dbReference type="ARBA" id="ARBA00006754"/>
    </source>
</evidence>